<comment type="caution">
    <text evidence="18">The sequence shown here is derived from an EMBL/GenBank/DDBJ whole genome shotgun (WGS) entry which is preliminary data.</text>
</comment>
<feature type="transmembrane region" description="Helical" evidence="16">
    <location>
        <begin position="283"/>
        <end position="302"/>
    </location>
</feature>
<dbReference type="GO" id="GO:0046872">
    <property type="term" value="F:metal ion binding"/>
    <property type="evidence" value="ECO:0007669"/>
    <property type="project" value="UniProtKB-KW"/>
</dbReference>
<feature type="non-terminal residue" evidence="18">
    <location>
        <position position="825"/>
    </location>
</feature>
<dbReference type="InterPro" id="IPR029058">
    <property type="entry name" value="AB_hydrolase_fold"/>
</dbReference>
<dbReference type="InterPro" id="IPR002921">
    <property type="entry name" value="Fungal_lipase-type"/>
</dbReference>
<evidence type="ECO:0000256" key="1">
    <source>
        <dbReference type="ARBA" id="ARBA00001913"/>
    </source>
</evidence>
<dbReference type="PANTHER" id="PTHR45792:SF2">
    <property type="entry name" value="DIACYLGLYCEROL LIPASE-BETA"/>
    <property type="match status" value="1"/>
</dbReference>
<evidence type="ECO:0000256" key="7">
    <source>
        <dbReference type="ARBA" id="ARBA00022801"/>
    </source>
</evidence>
<reference evidence="18 19" key="1">
    <citation type="submission" date="2024-05" db="EMBL/GenBank/DDBJ databases">
        <title>Culex pipiens pipiens assembly and annotation.</title>
        <authorList>
            <person name="Alout H."/>
            <person name="Durand T."/>
        </authorList>
    </citation>
    <scope>NUCLEOTIDE SEQUENCE [LARGE SCALE GENOMIC DNA]</scope>
    <source>
        <strain evidence="18">HA-2024</strain>
        <tissue evidence="18">Whole body</tissue>
    </source>
</reference>
<comment type="catalytic activity">
    <reaction evidence="13">
        <text>a 1,2-diacyl-sn-glycerol + H2O = a 2-acylglycerol + a fatty acid + H(+)</text>
        <dbReference type="Rhea" id="RHEA:33275"/>
        <dbReference type="ChEBI" id="CHEBI:15377"/>
        <dbReference type="ChEBI" id="CHEBI:15378"/>
        <dbReference type="ChEBI" id="CHEBI:17389"/>
        <dbReference type="ChEBI" id="CHEBI:17815"/>
        <dbReference type="ChEBI" id="CHEBI:28868"/>
        <dbReference type="EC" id="3.1.1.116"/>
    </reaction>
    <physiologicalReaction direction="left-to-right" evidence="13">
        <dbReference type="Rhea" id="RHEA:33276"/>
    </physiologicalReaction>
</comment>
<keyword evidence="11" id="KW-0443">Lipid metabolism</keyword>
<keyword evidence="12 16" id="KW-0472">Membrane</keyword>
<evidence type="ECO:0000313" key="18">
    <source>
        <dbReference type="EMBL" id="KAL1396060.1"/>
    </source>
</evidence>
<keyword evidence="3" id="KW-1003">Cell membrane</keyword>
<comment type="subcellular location">
    <subcellularLocation>
        <location evidence="2">Cell membrane</location>
        <topology evidence="2">Multi-pass membrane protein</topology>
    </subcellularLocation>
</comment>
<dbReference type="InterPro" id="IPR052214">
    <property type="entry name" value="DAG_Lipase-Related"/>
</dbReference>
<evidence type="ECO:0000256" key="12">
    <source>
        <dbReference type="ARBA" id="ARBA00023136"/>
    </source>
</evidence>
<keyword evidence="5 16" id="KW-0812">Transmembrane</keyword>
<evidence type="ECO:0000256" key="10">
    <source>
        <dbReference type="ARBA" id="ARBA00022989"/>
    </source>
</evidence>
<organism evidence="18 19">
    <name type="scientific">Culex pipiens pipiens</name>
    <name type="common">Northern house mosquito</name>
    <dbReference type="NCBI Taxonomy" id="38569"/>
    <lineage>
        <taxon>Eukaryota</taxon>
        <taxon>Metazoa</taxon>
        <taxon>Ecdysozoa</taxon>
        <taxon>Arthropoda</taxon>
        <taxon>Hexapoda</taxon>
        <taxon>Insecta</taxon>
        <taxon>Pterygota</taxon>
        <taxon>Neoptera</taxon>
        <taxon>Endopterygota</taxon>
        <taxon>Diptera</taxon>
        <taxon>Nematocera</taxon>
        <taxon>Culicoidea</taxon>
        <taxon>Culicidae</taxon>
        <taxon>Culicinae</taxon>
        <taxon>Culicini</taxon>
        <taxon>Culex</taxon>
        <taxon>Culex</taxon>
    </lineage>
</organism>
<evidence type="ECO:0000256" key="5">
    <source>
        <dbReference type="ARBA" id="ARBA00022692"/>
    </source>
</evidence>
<dbReference type="AlphaFoldDB" id="A0ABD1D8V9"/>
<dbReference type="EMBL" id="JBEHCU010006859">
    <property type="protein sequence ID" value="KAL1396060.1"/>
    <property type="molecule type" value="Genomic_DNA"/>
</dbReference>
<evidence type="ECO:0000259" key="17">
    <source>
        <dbReference type="Pfam" id="PF01764"/>
    </source>
</evidence>
<evidence type="ECO:0000256" key="8">
    <source>
        <dbReference type="ARBA" id="ARBA00022837"/>
    </source>
</evidence>
<protein>
    <recommendedName>
        <fullName evidence="14">sn-1-specific diacylglycerol lipase</fullName>
        <ecNumber evidence="14">3.1.1.116</ecNumber>
    </recommendedName>
</protein>
<feature type="transmembrane region" description="Helical" evidence="16">
    <location>
        <begin position="241"/>
        <end position="263"/>
    </location>
</feature>
<accession>A0ABD1D8V9</accession>
<feature type="transmembrane region" description="Helical" evidence="16">
    <location>
        <begin position="196"/>
        <end position="220"/>
    </location>
</feature>
<dbReference type="PANTHER" id="PTHR45792">
    <property type="entry name" value="DIACYLGLYCEROL LIPASE HOMOLOG-RELATED"/>
    <property type="match status" value="1"/>
</dbReference>
<feature type="domain" description="Fungal lipase-type" evidence="17">
    <location>
        <begin position="522"/>
        <end position="651"/>
    </location>
</feature>
<evidence type="ECO:0000256" key="9">
    <source>
        <dbReference type="ARBA" id="ARBA00022963"/>
    </source>
</evidence>
<proteinExistence type="predicted"/>
<keyword evidence="19" id="KW-1185">Reference proteome</keyword>
<evidence type="ECO:0000256" key="4">
    <source>
        <dbReference type="ARBA" id="ARBA00022553"/>
    </source>
</evidence>
<gene>
    <name evidence="18" type="ORF">pipiens_000287</name>
</gene>
<keyword evidence="10 16" id="KW-1133">Transmembrane helix</keyword>
<feature type="compositionally biased region" description="Polar residues" evidence="15">
    <location>
        <begin position="1"/>
        <end position="16"/>
    </location>
</feature>
<sequence>MQVLNKKQATDSNNVKETVEAEATITDPVVVPAAIPVAPPLASPVAPPPGCPVAPPTAIPAALPPASPAKDDVPAGPSKSPAEIMAVLQRMAQEAEESMDTSNPKLAVKRSANSSTDGEENGGEDGFKPVIPKVNLRGQVMPALRLFGRKWLAASDDLVFPCLFEIVFRIVWLGLISCVTSTYWSVTAECDEQAGLAVRIYLAGTLVLISVNMVLLVLLVNRSAQGCITEVQKRTLVAPLLVVKILLILPETGLNVFGTMWAFCGTIECKSEDKISQTVIEAIVLFNWVVFALIIFGLAIVFDPLGSAKYKNGRDSNDNGPTESAIHRKVSKLWFRRFRWAFCCLRKDEFGHEAFTQVASLLSALFRGTDLVPSDIMAGCVLLRVRQKRETREMRRIRMLNDDGPRYSTDITRVFATSPAWMTIKNARHFLRFALAAYGWPMVCYMHCCTGPYRLIPKMTCCACFRRKPQIIIDDNCCLCHVSGVRYTSRIRSEDVLHASFKNHVFELPFCVLADHSTKSIVISIRGSLSMRDVFTDLVANAERFEAPGMPPESSAHRGMVAGVDCMLKRLREGNMLERICNMYPEYTLVLTGHSLGAGVAILLAAKLRSRFPDLRVYAFATPAGLLSREAARYTEGYAFTIGVGDDFVMRLGVDSIENLRTSVIETIRACKLPKWRIMLNGFGYALFGVPSRDLETTWHDVTEITKKAGQSPLLNERPIQTVTAAENGVLSSEISKRRFAKTRLFTGGRILHIVRRKKTELEKKTNTGGPTFEMRWATAEDFMELKVMPRMLLDHLPDNVFRTLTRILEEQKTHNGSMLSLQEI</sequence>
<keyword evidence="7" id="KW-0378">Hydrolase</keyword>
<dbReference type="GO" id="GO:0016787">
    <property type="term" value="F:hydrolase activity"/>
    <property type="evidence" value="ECO:0007669"/>
    <property type="project" value="UniProtKB-KW"/>
</dbReference>
<name>A0ABD1D8V9_CULPP</name>
<evidence type="ECO:0000256" key="11">
    <source>
        <dbReference type="ARBA" id="ARBA00023098"/>
    </source>
</evidence>
<keyword evidence="4" id="KW-0597">Phosphoprotein</keyword>
<comment type="cofactor">
    <cofactor evidence="1">
        <name>Ca(2+)</name>
        <dbReference type="ChEBI" id="CHEBI:29108"/>
    </cofactor>
</comment>
<dbReference type="CDD" id="cd00519">
    <property type="entry name" value="Lipase_3"/>
    <property type="match status" value="1"/>
</dbReference>
<evidence type="ECO:0000256" key="16">
    <source>
        <dbReference type="SAM" id="Phobius"/>
    </source>
</evidence>
<dbReference type="Proteomes" id="UP001562425">
    <property type="component" value="Unassembled WGS sequence"/>
</dbReference>
<feature type="region of interest" description="Disordered" evidence="15">
    <location>
        <begin position="1"/>
        <end position="24"/>
    </location>
</feature>
<feature type="region of interest" description="Disordered" evidence="15">
    <location>
        <begin position="92"/>
        <end position="128"/>
    </location>
</feature>
<evidence type="ECO:0000256" key="14">
    <source>
        <dbReference type="ARBA" id="ARBA00026104"/>
    </source>
</evidence>
<evidence type="ECO:0000256" key="13">
    <source>
        <dbReference type="ARBA" id="ARBA00024531"/>
    </source>
</evidence>
<dbReference type="Gene3D" id="3.40.50.1820">
    <property type="entry name" value="alpha/beta hydrolase"/>
    <property type="match status" value="1"/>
</dbReference>
<dbReference type="GO" id="GO:0016042">
    <property type="term" value="P:lipid catabolic process"/>
    <property type="evidence" value="ECO:0007669"/>
    <property type="project" value="UniProtKB-KW"/>
</dbReference>
<dbReference type="Pfam" id="PF01764">
    <property type="entry name" value="Lipase_3"/>
    <property type="match status" value="1"/>
</dbReference>
<keyword evidence="9" id="KW-0442">Lipid degradation</keyword>
<dbReference type="GO" id="GO:0005886">
    <property type="term" value="C:plasma membrane"/>
    <property type="evidence" value="ECO:0007669"/>
    <property type="project" value="UniProtKB-SubCell"/>
</dbReference>
<dbReference type="SUPFAM" id="SSF53474">
    <property type="entry name" value="alpha/beta-Hydrolases"/>
    <property type="match status" value="1"/>
</dbReference>
<dbReference type="FunFam" id="3.40.50.1820:FF:000373">
    <property type="entry name" value="Neural stem cell-derived dendrite regulator"/>
    <property type="match status" value="1"/>
</dbReference>
<keyword evidence="6" id="KW-0479">Metal-binding</keyword>
<evidence type="ECO:0000256" key="2">
    <source>
        <dbReference type="ARBA" id="ARBA00004651"/>
    </source>
</evidence>
<evidence type="ECO:0000256" key="3">
    <source>
        <dbReference type="ARBA" id="ARBA00022475"/>
    </source>
</evidence>
<evidence type="ECO:0000256" key="6">
    <source>
        <dbReference type="ARBA" id="ARBA00022723"/>
    </source>
</evidence>
<keyword evidence="8" id="KW-0106">Calcium</keyword>
<evidence type="ECO:0000313" key="19">
    <source>
        <dbReference type="Proteomes" id="UP001562425"/>
    </source>
</evidence>
<feature type="transmembrane region" description="Helical" evidence="16">
    <location>
        <begin position="158"/>
        <end position="184"/>
    </location>
</feature>
<dbReference type="EC" id="3.1.1.116" evidence="14"/>
<evidence type="ECO:0000256" key="15">
    <source>
        <dbReference type="SAM" id="MobiDB-lite"/>
    </source>
</evidence>